<dbReference type="RefSeq" id="WP_047977204.1">
    <property type="nucleotide sequence ID" value="NZ_JWIZ01000045.1"/>
</dbReference>
<keyword evidence="2" id="KW-1185">Reference proteome</keyword>
<name>A0A0J5P423_9PAST</name>
<dbReference type="EMBL" id="JWIZ01000045">
    <property type="protein sequence ID" value="KMK51208.1"/>
    <property type="molecule type" value="Genomic_DNA"/>
</dbReference>
<gene>
    <name evidence="1" type="ORF">RO21_07630</name>
</gene>
<dbReference type="PATRIC" id="fig|67855.3.peg.1566"/>
<reference evidence="1 2" key="1">
    <citation type="submission" date="2014-12" db="EMBL/GenBank/DDBJ databases">
        <title>Reclassification of Actinobacillus muris as Muribacter muris.</title>
        <authorList>
            <person name="Christensen H."/>
            <person name="Nicklas W."/>
            <person name="Bisgaard M."/>
        </authorList>
    </citation>
    <scope>NUCLEOTIDE SEQUENCE [LARGE SCALE GENOMIC DNA]</scope>
    <source>
        <strain evidence="1 2">Ackerman80-443D</strain>
    </source>
</reference>
<dbReference type="Proteomes" id="UP000036270">
    <property type="component" value="Unassembled WGS sequence"/>
</dbReference>
<proteinExistence type="predicted"/>
<accession>A0A0J5P423</accession>
<evidence type="ECO:0008006" key="3">
    <source>
        <dbReference type="Google" id="ProtNLM"/>
    </source>
</evidence>
<evidence type="ECO:0000313" key="1">
    <source>
        <dbReference type="EMBL" id="KMK51208.1"/>
    </source>
</evidence>
<dbReference type="AlphaFoldDB" id="A0A0J5P423"/>
<protein>
    <recommendedName>
        <fullName evidence="3">DUF3240 domain-containing protein</fullName>
    </recommendedName>
</protein>
<dbReference type="STRING" id="67855.RO21_07630"/>
<organism evidence="1 2">
    <name type="scientific">Muribacter muris</name>
    <dbReference type="NCBI Taxonomy" id="67855"/>
    <lineage>
        <taxon>Bacteria</taxon>
        <taxon>Pseudomonadati</taxon>
        <taxon>Pseudomonadota</taxon>
        <taxon>Gammaproteobacteria</taxon>
        <taxon>Pasteurellales</taxon>
        <taxon>Pasteurellaceae</taxon>
        <taxon>Muribacter</taxon>
    </lineage>
</organism>
<evidence type="ECO:0000313" key="2">
    <source>
        <dbReference type="Proteomes" id="UP000036270"/>
    </source>
</evidence>
<sequence>MNTSYFNIHAEVDIIHNDRESLSEFIKELKKYGYIFEREYQEEKINGTQNIITFRKNIDLDYIELLDNAIRKEIKEIIPNIDDHQIGNIRNIDFYGKIKTQI</sequence>
<comment type="caution">
    <text evidence="1">The sequence shown here is derived from an EMBL/GenBank/DDBJ whole genome shotgun (WGS) entry which is preliminary data.</text>
</comment>